<dbReference type="Proteomes" id="UP001265315">
    <property type="component" value="Unassembled WGS sequence"/>
</dbReference>
<reference evidence="1" key="1">
    <citation type="submission" date="2023-07" db="EMBL/GenBank/DDBJ databases">
        <title>Sorghum-associated microbial communities from plants grown in Nebraska, USA.</title>
        <authorList>
            <person name="Schachtman D."/>
        </authorList>
    </citation>
    <scope>NUCLEOTIDE SEQUENCE</scope>
    <source>
        <strain evidence="1">1457</strain>
    </source>
</reference>
<gene>
    <name evidence="1" type="ORF">J2W61_003749</name>
</gene>
<dbReference type="EMBL" id="JAVDSW010000003">
    <property type="protein sequence ID" value="MDR6703877.1"/>
    <property type="molecule type" value="Genomic_DNA"/>
</dbReference>
<organism evidence="1 2">
    <name type="scientific">Agrobacterium tumefaciens</name>
    <dbReference type="NCBI Taxonomy" id="358"/>
    <lineage>
        <taxon>Bacteria</taxon>
        <taxon>Pseudomonadati</taxon>
        <taxon>Pseudomonadota</taxon>
        <taxon>Alphaproteobacteria</taxon>
        <taxon>Hyphomicrobiales</taxon>
        <taxon>Rhizobiaceae</taxon>
        <taxon>Rhizobium/Agrobacterium group</taxon>
        <taxon>Agrobacterium</taxon>
        <taxon>Agrobacterium tumefaciens complex</taxon>
    </lineage>
</organism>
<accession>A0AAW8LXP3</accession>
<sequence>MMRRKWLMGTDGNVFSWKLLKSEERWRKAFPALGG</sequence>
<evidence type="ECO:0000313" key="2">
    <source>
        <dbReference type="Proteomes" id="UP001265315"/>
    </source>
</evidence>
<name>A0AAW8LXP3_AGRTU</name>
<protein>
    <submittedName>
        <fullName evidence="1">Uncharacterized protein</fullName>
    </submittedName>
</protein>
<dbReference type="AlphaFoldDB" id="A0AAW8LXP3"/>
<comment type="caution">
    <text evidence="1">The sequence shown here is derived from an EMBL/GenBank/DDBJ whole genome shotgun (WGS) entry which is preliminary data.</text>
</comment>
<proteinExistence type="predicted"/>
<evidence type="ECO:0000313" key="1">
    <source>
        <dbReference type="EMBL" id="MDR6703877.1"/>
    </source>
</evidence>